<evidence type="ECO:0000256" key="5">
    <source>
        <dbReference type="ARBA" id="ARBA00022741"/>
    </source>
</evidence>
<evidence type="ECO:0000256" key="4">
    <source>
        <dbReference type="ARBA" id="ARBA00022679"/>
    </source>
</evidence>
<keyword evidence="5 9" id="KW-0547">Nucleotide-binding</keyword>
<comment type="pathway">
    <text evidence="9">Isoprenoid biosynthesis; isopentenyl diphosphate biosynthesis via DXP pathway; isopentenyl diphosphate from 1-deoxy-D-xylulose 5-phosphate: step 3/6.</text>
</comment>
<dbReference type="Pfam" id="PF00288">
    <property type="entry name" value="GHMP_kinases_N"/>
    <property type="match status" value="1"/>
</dbReference>
<name>A0A1C0A6M1_9FIRM</name>
<reference evidence="12 13" key="2">
    <citation type="submission" date="2016-08" db="EMBL/GenBank/DDBJ databases">
        <title>Orenia metallireducens sp. nov. strain Z6, a Novel Metal-reducing Firmicute from the Deep Subsurface.</title>
        <authorList>
            <person name="Maxim B.I."/>
            <person name="Kenneth K."/>
            <person name="Flynn T.M."/>
            <person name="Oloughlin E.J."/>
            <person name="Locke R.A."/>
            <person name="Weber J.R."/>
            <person name="Egan S.M."/>
            <person name="Mackie R.I."/>
            <person name="Cann I.K."/>
        </authorList>
    </citation>
    <scope>NUCLEOTIDE SEQUENCE [LARGE SCALE GENOMIC DNA]</scope>
    <source>
        <strain evidence="12 13">Z6</strain>
    </source>
</reference>
<dbReference type="AlphaFoldDB" id="A0A1C0A6M1"/>
<dbReference type="RefSeq" id="WP_068719669.1">
    <property type="nucleotide sequence ID" value="NZ_LWDV01000010.1"/>
</dbReference>
<feature type="active site" evidence="9">
    <location>
        <position position="136"/>
    </location>
</feature>
<dbReference type="Pfam" id="PF08544">
    <property type="entry name" value="GHMP_kinases_C"/>
    <property type="match status" value="1"/>
</dbReference>
<dbReference type="OrthoDB" id="9809438at2"/>
<dbReference type="Gene3D" id="3.30.230.10">
    <property type="match status" value="1"/>
</dbReference>
<dbReference type="InterPro" id="IPR006204">
    <property type="entry name" value="GHMP_kinase_N_dom"/>
</dbReference>
<dbReference type="GO" id="GO:0016114">
    <property type="term" value="P:terpenoid biosynthetic process"/>
    <property type="evidence" value="ECO:0007669"/>
    <property type="project" value="UniProtKB-UniRule"/>
</dbReference>
<gene>
    <name evidence="9" type="primary">ispE</name>
    <name evidence="12" type="ORF">U472_15680</name>
</gene>
<sequence length="292" mass="31919">MDKIDLVAHAKVNLTLDVLGKREDGYHEVEMIMQTINLHDRISFTKIDTGIEIISNHPEVPIDKSNLIYKVAEMLFEEFELTGGLRVNLDKRIPVAAGLAGGSSNAAATLVAINRLWNLGLTSEQLAKIGGKLGADIPFCIEGGTQLATGIGTDLKELPKCPQLYLVLINPPLSVSTAKVYGNLNLEQVAKHPSTDKVIKALQEQDREVIINNLDNLLENVTLKFYPEVANLKDKVTELADKALMSGSGPTILGFVSGIKEAEEIKNKLEKELTREHKIVVAKTVNHGITEI</sequence>
<dbReference type="NCBIfam" id="TIGR00154">
    <property type="entry name" value="ispE"/>
    <property type="match status" value="1"/>
</dbReference>
<dbReference type="InterPro" id="IPR014721">
    <property type="entry name" value="Ribsml_uS5_D2-typ_fold_subgr"/>
</dbReference>
<feature type="domain" description="GHMP kinase C-terminal" evidence="11">
    <location>
        <begin position="199"/>
        <end position="272"/>
    </location>
</feature>
<dbReference type="PANTHER" id="PTHR43527:SF2">
    <property type="entry name" value="4-DIPHOSPHOCYTIDYL-2-C-METHYL-D-ERYTHRITOL KINASE, CHLOROPLASTIC"/>
    <property type="match status" value="1"/>
</dbReference>
<evidence type="ECO:0000313" key="12">
    <source>
        <dbReference type="EMBL" id="OCL25759.1"/>
    </source>
</evidence>
<dbReference type="InterPro" id="IPR020568">
    <property type="entry name" value="Ribosomal_Su5_D2-typ_SF"/>
</dbReference>
<evidence type="ECO:0000256" key="6">
    <source>
        <dbReference type="ARBA" id="ARBA00022777"/>
    </source>
</evidence>
<protein>
    <recommendedName>
        <fullName evidence="3 9">4-diphosphocytidyl-2-C-methyl-D-erythritol kinase</fullName>
        <shortName evidence="9">CMK</shortName>
        <ecNumber evidence="2 9">2.7.1.148</ecNumber>
    </recommendedName>
    <alternativeName>
        <fullName evidence="8 9">4-(cytidine-5'-diphospho)-2-C-methyl-D-erythritol kinase</fullName>
    </alternativeName>
</protein>
<dbReference type="SUPFAM" id="SSF54211">
    <property type="entry name" value="Ribosomal protein S5 domain 2-like"/>
    <property type="match status" value="1"/>
</dbReference>
<dbReference type="HAMAP" id="MF_00061">
    <property type="entry name" value="IspE"/>
    <property type="match status" value="1"/>
</dbReference>
<dbReference type="PANTHER" id="PTHR43527">
    <property type="entry name" value="4-DIPHOSPHOCYTIDYL-2-C-METHYL-D-ERYTHRITOL KINASE, CHLOROPLASTIC"/>
    <property type="match status" value="1"/>
</dbReference>
<dbReference type="GO" id="GO:0050515">
    <property type="term" value="F:4-(cytidine 5'-diphospho)-2-C-methyl-D-erythritol kinase activity"/>
    <property type="evidence" value="ECO:0007669"/>
    <property type="project" value="UniProtKB-UniRule"/>
</dbReference>
<dbReference type="GO" id="GO:0019288">
    <property type="term" value="P:isopentenyl diphosphate biosynthetic process, methylerythritol 4-phosphate pathway"/>
    <property type="evidence" value="ECO:0007669"/>
    <property type="project" value="UniProtKB-UniRule"/>
</dbReference>
<reference evidence="13" key="1">
    <citation type="submission" date="2016-07" db="EMBL/GenBank/DDBJ databases">
        <authorList>
            <person name="Florea S."/>
            <person name="Webb J.S."/>
            <person name="Jaromczyk J."/>
            <person name="Schardl C.L."/>
        </authorList>
    </citation>
    <scope>NUCLEOTIDE SEQUENCE [LARGE SCALE GENOMIC DNA]</scope>
    <source>
        <strain evidence="13">Z6</strain>
    </source>
</reference>
<evidence type="ECO:0000256" key="2">
    <source>
        <dbReference type="ARBA" id="ARBA00012052"/>
    </source>
</evidence>
<dbReference type="SUPFAM" id="SSF55060">
    <property type="entry name" value="GHMP Kinase, C-terminal domain"/>
    <property type="match status" value="1"/>
</dbReference>
<dbReference type="UniPathway" id="UPA00056">
    <property type="reaction ID" value="UER00094"/>
</dbReference>
<keyword evidence="7 9" id="KW-0067">ATP-binding</keyword>
<comment type="catalytic activity">
    <reaction evidence="9">
        <text>4-CDP-2-C-methyl-D-erythritol + ATP = 4-CDP-2-C-methyl-D-erythritol 2-phosphate + ADP + H(+)</text>
        <dbReference type="Rhea" id="RHEA:18437"/>
        <dbReference type="ChEBI" id="CHEBI:15378"/>
        <dbReference type="ChEBI" id="CHEBI:30616"/>
        <dbReference type="ChEBI" id="CHEBI:57823"/>
        <dbReference type="ChEBI" id="CHEBI:57919"/>
        <dbReference type="ChEBI" id="CHEBI:456216"/>
        <dbReference type="EC" id="2.7.1.148"/>
    </reaction>
</comment>
<dbReference type="Gene3D" id="3.30.70.890">
    <property type="entry name" value="GHMP kinase, C-terminal domain"/>
    <property type="match status" value="1"/>
</dbReference>
<keyword evidence="9" id="KW-0414">Isoprene biosynthesis</keyword>
<organism evidence="12 13">
    <name type="scientific">Orenia metallireducens</name>
    <dbReference type="NCBI Taxonomy" id="1413210"/>
    <lineage>
        <taxon>Bacteria</taxon>
        <taxon>Bacillati</taxon>
        <taxon>Bacillota</taxon>
        <taxon>Clostridia</taxon>
        <taxon>Halanaerobiales</taxon>
        <taxon>Halobacteroidaceae</taxon>
        <taxon>Orenia</taxon>
    </lineage>
</organism>
<comment type="function">
    <text evidence="9">Catalyzes the phosphorylation of the position 2 hydroxy group of 4-diphosphocytidyl-2C-methyl-D-erythritol.</text>
</comment>
<evidence type="ECO:0000256" key="9">
    <source>
        <dbReference type="HAMAP-Rule" id="MF_00061"/>
    </source>
</evidence>
<dbReference type="EC" id="2.7.1.148" evidence="2 9"/>
<keyword evidence="6 9" id="KW-0418">Kinase</keyword>
<dbReference type="EMBL" id="LWDV01000010">
    <property type="protein sequence ID" value="OCL25759.1"/>
    <property type="molecule type" value="Genomic_DNA"/>
</dbReference>
<proteinExistence type="inferred from homology"/>
<evidence type="ECO:0000256" key="1">
    <source>
        <dbReference type="ARBA" id="ARBA00009684"/>
    </source>
</evidence>
<accession>A0A1C0A6M1</accession>
<evidence type="ECO:0000259" key="11">
    <source>
        <dbReference type="Pfam" id="PF08544"/>
    </source>
</evidence>
<evidence type="ECO:0000256" key="3">
    <source>
        <dbReference type="ARBA" id="ARBA00017473"/>
    </source>
</evidence>
<dbReference type="GO" id="GO:0005524">
    <property type="term" value="F:ATP binding"/>
    <property type="evidence" value="ECO:0007669"/>
    <property type="project" value="UniProtKB-UniRule"/>
</dbReference>
<feature type="domain" description="GHMP kinase N-terminal" evidence="10">
    <location>
        <begin position="66"/>
        <end position="144"/>
    </location>
</feature>
<dbReference type="InterPro" id="IPR036554">
    <property type="entry name" value="GHMP_kinase_C_sf"/>
</dbReference>
<dbReference type="PIRSF" id="PIRSF010376">
    <property type="entry name" value="IspE"/>
    <property type="match status" value="1"/>
</dbReference>
<evidence type="ECO:0000259" key="10">
    <source>
        <dbReference type="Pfam" id="PF00288"/>
    </source>
</evidence>
<feature type="active site" evidence="9">
    <location>
        <position position="11"/>
    </location>
</feature>
<evidence type="ECO:0000256" key="7">
    <source>
        <dbReference type="ARBA" id="ARBA00022840"/>
    </source>
</evidence>
<keyword evidence="4 9" id="KW-0808">Transferase</keyword>
<comment type="similarity">
    <text evidence="1 9">Belongs to the GHMP kinase family. IspE subfamily.</text>
</comment>
<evidence type="ECO:0000256" key="8">
    <source>
        <dbReference type="ARBA" id="ARBA00032554"/>
    </source>
</evidence>
<evidence type="ECO:0000313" key="13">
    <source>
        <dbReference type="Proteomes" id="UP000093514"/>
    </source>
</evidence>
<comment type="caution">
    <text evidence="12">The sequence shown here is derived from an EMBL/GenBank/DDBJ whole genome shotgun (WGS) entry which is preliminary data.</text>
</comment>
<keyword evidence="13" id="KW-1185">Reference proteome</keyword>
<dbReference type="InterPro" id="IPR004424">
    <property type="entry name" value="IspE"/>
</dbReference>
<dbReference type="Proteomes" id="UP000093514">
    <property type="component" value="Unassembled WGS sequence"/>
</dbReference>
<dbReference type="InterPro" id="IPR013750">
    <property type="entry name" value="GHMP_kinase_C_dom"/>
</dbReference>
<feature type="binding site" evidence="9">
    <location>
        <begin position="94"/>
        <end position="104"/>
    </location>
    <ligand>
        <name>ATP</name>
        <dbReference type="ChEBI" id="CHEBI:30616"/>
    </ligand>
</feature>